<dbReference type="Proteomes" id="UP000308197">
    <property type="component" value="Unassembled WGS sequence"/>
</dbReference>
<dbReference type="Gene3D" id="1.20.1280.50">
    <property type="match status" value="1"/>
</dbReference>
<feature type="non-terminal residue" evidence="2">
    <location>
        <position position="211"/>
    </location>
</feature>
<gene>
    <name evidence="2" type="ORF">K466DRAFT_507030</name>
</gene>
<dbReference type="Pfam" id="PF12937">
    <property type="entry name" value="F-box-like"/>
    <property type="match status" value="1"/>
</dbReference>
<dbReference type="SUPFAM" id="SSF81383">
    <property type="entry name" value="F-box domain"/>
    <property type="match status" value="1"/>
</dbReference>
<sequence>MIDILSTALVAVRTRCNLISTAHKLPPEILLFIFDLVRRERVSEDQQDVVEFSAASIRSLIALTHVCHRWHTVALHSPTLWTGLVSRSRLAETFAQRAQEFPLSMTMTVIRGQVSKPEKQLLWRLRPHLQSLDLILDSLPHIRKNQISRYSLEEMTIVVRKKRMLPAFFQTAFPLFGGRAPRLKSLSISSPDPLFPSDIFPELLALHLSGF</sequence>
<keyword evidence="3" id="KW-1185">Reference proteome</keyword>
<organism evidence="2 3">
    <name type="scientific">Polyporus arcularius HHB13444</name>
    <dbReference type="NCBI Taxonomy" id="1314778"/>
    <lineage>
        <taxon>Eukaryota</taxon>
        <taxon>Fungi</taxon>
        <taxon>Dikarya</taxon>
        <taxon>Basidiomycota</taxon>
        <taxon>Agaricomycotina</taxon>
        <taxon>Agaricomycetes</taxon>
        <taxon>Polyporales</taxon>
        <taxon>Polyporaceae</taxon>
        <taxon>Polyporus</taxon>
    </lineage>
</organism>
<evidence type="ECO:0000313" key="3">
    <source>
        <dbReference type="Proteomes" id="UP000308197"/>
    </source>
</evidence>
<dbReference type="AlphaFoldDB" id="A0A5C3NPU1"/>
<dbReference type="InParanoid" id="A0A5C3NPU1"/>
<feature type="domain" description="F-box" evidence="1">
    <location>
        <begin position="24"/>
        <end position="84"/>
    </location>
</feature>
<name>A0A5C3NPU1_9APHY</name>
<dbReference type="InterPro" id="IPR001810">
    <property type="entry name" value="F-box_dom"/>
</dbReference>
<accession>A0A5C3NPU1</accession>
<evidence type="ECO:0000313" key="2">
    <source>
        <dbReference type="EMBL" id="TFK78617.1"/>
    </source>
</evidence>
<proteinExistence type="predicted"/>
<protein>
    <recommendedName>
        <fullName evidence="1">F-box domain-containing protein</fullName>
    </recommendedName>
</protein>
<dbReference type="EMBL" id="ML212425">
    <property type="protein sequence ID" value="TFK78617.1"/>
    <property type="molecule type" value="Genomic_DNA"/>
</dbReference>
<dbReference type="InterPro" id="IPR036047">
    <property type="entry name" value="F-box-like_dom_sf"/>
</dbReference>
<evidence type="ECO:0000259" key="1">
    <source>
        <dbReference type="Pfam" id="PF12937"/>
    </source>
</evidence>
<reference evidence="2 3" key="1">
    <citation type="journal article" date="2019" name="Nat. Ecol. Evol.">
        <title>Megaphylogeny resolves global patterns of mushroom evolution.</title>
        <authorList>
            <person name="Varga T."/>
            <person name="Krizsan K."/>
            <person name="Foldi C."/>
            <person name="Dima B."/>
            <person name="Sanchez-Garcia M."/>
            <person name="Sanchez-Ramirez S."/>
            <person name="Szollosi G.J."/>
            <person name="Szarkandi J.G."/>
            <person name="Papp V."/>
            <person name="Albert L."/>
            <person name="Andreopoulos W."/>
            <person name="Angelini C."/>
            <person name="Antonin V."/>
            <person name="Barry K.W."/>
            <person name="Bougher N.L."/>
            <person name="Buchanan P."/>
            <person name="Buyck B."/>
            <person name="Bense V."/>
            <person name="Catcheside P."/>
            <person name="Chovatia M."/>
            <person name="Cooper J."/>
            <person name="Damon W."/>
            <person name="Desjardin D."/>
            <person name="Finy P."/>
            <person name="Geml J."/>
            <person name="Haridas S."/>
            <person name="Hughes K."/>
            <person name="Justo A."/>
            <person name="Karasinski D."/>
            <person name="Kautmanova I."/>
            <person name="Kiss B."/>
            <person name="Kocsube S."/>
            <person name="Kotiranta H."/>
            <person name="LaButti K.M."/>
            <person name="Lechner B.E."/>
            <person name="Liimatainen K."/>
            <person name="Lipzen A."/>
            <person name="Lukacs Z."/>
            <person name="Mihaltcheva S."/>
            <person name="Morgado L.N."/>
            <person name="Niskanen T."/>
            <person name="Noordeloos M.E."/>
            <person name="Ohm R.A."/>
            <person name="Ortiz-Santana B."/>
            <person name="Ovrebo C."/>
            <person name="Racz N."/>
            <person name="Riley R."/>
            <person name="Savchenko A."/>
            <person name="Shiryaev A."/>
            <person name="Soop K."/>
            <person name="Spirin V."/>
            <person name="Szebenyi C."/>
            <person name="Tomsovsky M."/>
            <person name="Tulloss R.E."/>
            <person name="Uehling J."/>
            <person name="Grigoriev I.V."/>
            <person name="Vagvolgyi C."/>
            <person name="Papp T."/>
            <person name="Martin F.M."/>
            <person name="Miettinen O."/>
            <person name="Hibbett D.S."/>
            <person name="Nagy L.G."/>
        </authorList>
    </citation>
    <scope>NUCLEOTIDE SEQUENCE [LARGE SCALE GENOMIC DNA]</scope>
    <source>
        <strain evidence="2 3">HHB13444</strain>
    </source>
</reference>